<accession>A0AAE3M168</accession>
<comment type="caution">
    <text evidence="1">The sequence shown here is derived from an EMBL/GenBank/DDBJ whole genome shotgun (WGS) entry which is preliminary data.</text>
</comment>
<dbReference type="RefSeq" id="WP_301188941.1">
    <property type="nucleotide sequence ID" value="NZ_JAPDPJ010000003.1"/>
</dbReference>
<organism evidence="1 2">
    <name type="scientific">Plebeiibacterium sediminum</name>
    <dbReference type="NCBI Taxonomy" id="2992112"/>
    <lineage>
        <taxon>Bacteria</taxon>
        <taxon>Pseudomonadati</taxon>
        <taxon>Bacteroidota</taxon>
        <taxon>Bacteroidia</taxon>
        <taxon>Marinilabiliales</taxon>
        <taxon>Marinilabiliaceae</taxon>
        <taxon>Plebeiibacterium</taxon>
    </lineage>
</organism>
<dbReference type="EMBL" id="JAPDPJ010000003">
    <property type="protein sequence ID" value="MCW3785369.1"/>
    <property type="molecule type" value="Genomic_DNA"/>
</dbReference>
<name>A0AAE3M168_9BACT</name>
<evidence type="ECO:0000313" key="1">
    <source>
        <dbReference type="EMBL" id="MCW3785369.1"/>
    </source>
</evidence>
<reference evidence="1" key="1">
    <citation type="submission" date="2022-10" db="EMBL/GenBank/DDBJ databases">
        <authorList>
            <person name="Yu W.X."/>
        </authorList>
    </citation>
    <scope>NUCLEOTIDE SEQUENCE</scope>
    <source>
        <strain evidence="1">AAT</strain>
    </source>
</reference>
<dbReference type="Proteomes" id="UP001209229">
    <property type="component" value="Unassembled WGS sequence"/>
</dbReference>
<dbReference type="AlphaFoldDB" id="A0AAE3M168"/>
<gene>
    <name evidence="1" type="ORF">OM075_02765</name>
</gene>
<proteinExistence type="predicted"/>
<sequence>MCYFKEGADSIIDYKPYTYVYPFKGLKLPPSYNVKVKSHTNVWGMGIIKP</sequence>
<evidence type="ECO:0000313" key="2">
    <source>
        <dbReference type="Proteomes" id="UP001209229"/>
    </source>
</evidence>
<protein>
    <submittedName>
        <fullName evidence="1">Uncharacterized protein</fullName>
    </submittedName>
</protein>
<keyword evidence="2" id="KW-1185">Reference proteome</keyword>